<evidence type="ECO:0000313" key="2">
    <source>
        <dbReference type="Proteomes" id="UP000008637"/>
    </source>
</evidence>
<dbReference type="AlphaFoldDB" id="E8ZJL8"/>
<reference evidence="1 2" key="1">
    <citation type="journal article" date="2011" name="J. Bacteriol.">
        <title>Complete genome sequence of Mycoplasma haemofelis, a hemotropic mycoplasma.</title>
        <authorList>
            <person name="Barker E.N."/>
            <person name="Helps C.R."/>
            <person name="Peters I.R."/>
            <person name="Darby A.C."/>
            <person name="Radford A.D."/>
            <person name="Tasker S."/>
        </authorList>
    </citation>
    <scope>NUCLEOTIDE SEQUENCE [LARGE SCALE GENOMIC DNA]</scope>
    <source>
        <strain evidence="1 2">Langford 1</strain>
    </source>
</reference>
<keyword evidence="2" id="KW-1185">Reference proteome</keyword>
<dbReference type="OrthoDB" id="3286086at2"/>
<evidence type="ECO:0000313" key="1">
    <source>
        <dbReference type="EMBL" id="CBY93339.1"/>
    </source>
</evidence>
<proteinExistence type="predicted"/>
<dbReference type="KEGG" id="mha:HF1_13310"/>
<organism evidence="1 2">
    <name type="scientific">Mycoplasma haemofelis (strain Langford 1)</name>
    <name type="common">Haemobartonella felis</name>
    <dbReference type="NCBI Taxonomy" id="941640"/>
    <lineage>
        <taxon>Bacteria</taxon>
        <taxon>Bacillati</taxon>
        <taxon>Mycoplasmatota</taxon>
        <taxon>Mollicutes</taxon>
        <taxon>Mycoplasmataceae</taxon>
        <taxon>Mycoplasma</taxon>
    </lineage>
</organism>
<sequence>MTSTLLAKSAAATGAIGGIAGGAYLIKSHLFSGQESIRSKLEKEGWVLLSHEGKESEWTTICGKYKKKETKDPSKLDETVTKNEADNSGIPKLKRSCELALSKEFSESLYKSIIRWCVTPVSVEERLKYLGNYTKINVEDSDATTDNDIWQTREATFKSDLTKNNQYLGVDLPSTPDNKAENIKKLKTGCRNHLGRKNYEDEFESSIEKVKDWCGK</sequence>
<dbReference type="HOGENOM" id="CLU_098620_3_0_14"/>
<gene>
    <name evidence="1" type="ORF">HF1_13310</name>
</gene>
<name>E8ZJL8_MYCHL</name>
<protein>
    <submittedName>
        <fullName evidence="1">Uncharacterized protein</fullName>
    </submittedName>
</protein>
<dbReference type="Proteomes" id="UP000008637">
    <property type="component" value="Chromosome"/>
</dbReference>
<accession>E8ZJL8</accession>
<dbReference type="EMBL" id="FR773153">
    <property type="protein sequence ID" value="CBY93339.1"/>
    <property type="molecule type" value="Genomic_DNA"/>
</dbReference>